<dbReference type="Proteomes" id="UP000267352">
    <property type="component" value="Segment"/>
</dbReference>
<proteinExistence type="predicted"/>
<name>A0A2I6SC91_9VIRU</name>
<reference evidence="1" key="2">
    <citation type="journal article" date="2018" name="Genome Announc.">
        <title>First Report of a Complete Genome Sequence of White spot syndrome virus from India.</title>
        <authorList>
            <person name="Vinaya Kumar K."/>
            <person name="Shekhar M.S."/>
            <person name="Otta S.K."/>
            <person name="Karthic K."/>
            <person name="Ashok Kumar J."/>
            <person name="Gopikrishna G."/>
            <person name="Vijayan K.K."/>
        </authorList>
    </citation>
    <scope>NUCLEOTIDE SEQUENCE</scope>
    <source>
        <strain evidence="1">IN_AP4RU</strain>
    </source>
</reference>
<accession>A0A2I6SC91</accession>
<protein>
    <submittedName>
        <fullName evidence="1">WSSV405</fullName>
    </submittedName>
</protein>
<organism evidence="1">
    <name type="scientific">White spot syndrome virus</name>
    <dbReference type="NCBI Taxonomy" id="342409"/>
    <lineage>
        <taxon>Viruses</taxon>
        <taxon>Viruses incertae sedis</taxon>
        <taxon>Naldaviricetes</taxon>
        <taxon>Nimaviridae</taxon>
        <taxon>Whispovirus</taxon>
    </lineage>
</organism>
<sequence length="111" mass="12884">MITEYENTASWCNANGVVTSDSGFSNECAISDMNDLCCFADCIDVTVNNEEHEERSMNIVVESDRRLLMLVLPHQDGRRWKIHRHRLPLQQFLLLHHTEGNAVVEEEERRN</sequence>
<evidence type="ECO:0000313" key="1">
    <source>
        <dbReference type="EMBL" id="AUO15178.1"/>
    </source>
</evidence>
<dbReference type="EMBL" id="MG702567">
    <property type="protein sequence ID" value="AUO15178.1"/>
    <property type="molecule type" value="Genomic_DNA"/>
</dbReference>
<reference evidence="1" key="1">
    <citation type="submission" date="2017-12" db="EMBL/GenBank/DDBJ databases">
        <authorList>
            <person name="Katneni V.K."/>
            <person name="Shekhar M.S."/>
            <person name="Otta S.K."/>
            <person name="Karthic K."/>
            <person name="Jangam A.K."/>
            <person name="Gopikrishna G."/>
            <person name="Vijayan K.K."/>
        </authorList>
    </citation>
    <scope>NUCLEOTIDE SEQUENCE [LARGE SCALE GENOMIC DNA]</scope>
    <source>
        <strain evidence="1">IN_AP4RU</strain>
    </source>
</reference>